<organism evidence="1 2">
    <name type="scientific">Pseudanabaena mucicola FACHB-723</name>
    <dbReference type="NCBI Taxonomy" id="2692860"/>
    <lineage>
        <taxon>Bacteria</taxon>
        <taxon>Bacillati</taxon>
        <taxon>Cyanobacteriota</taxon>
        <taxon>Cyanophyceae</taxon>
        <taxon>Pseudanabaenales</taxon>
        <taxon>Pseudanabaenaceae</taxon>
        <taxon>Pseudanabaena</taxon>
    </lineage>
</organism>
<gene>
    <name evidence="1" type="ORF">H6F41_16485</name>
</gene>
<evidence type="ECO:0000313" key="2">
    <source>
        <dbReference type="Proteomes" id="UP000642094"/>
    </source>
</evidence>
<keyword evidence="2" id="KW-1185">Reference proteome</keyword>
<comment type="caution">
    <text evidence="1">The sequence shown here is derived from an EMBL/GenBank/DDBJ whole genome shotgun (WGS) entry which is preliminary data.</text>
</comment>
<dbReference type="Proteomes" id="UP000642094">
    <property type="component" value="Unassembled WGS sequence"/>
</dbReference>
<dbReference type="RefSeq" id="WP_190404550.1">
    <property type="nucleotide sequence ID" value="NZ_JACJQB010000049.1"/>
</dbReference>
<name>A0ABR8A0U4_9CYAN</name>
<sequence>MNNPKNTFAGIAEGITDQKVINNILVGYFNDRDINVNWLQPAKVGKNGGHGEVKNYCRSRKFKAVFDLNEYVIIHIDTDISSELGIPQQDENGQLISPEYLIEGVIDKFREIIGEDFYDQYAEKIIFALAVHTIECWLLPLHCQEARSATIDCHTILSKVFPEIKQGKDYKDYQKISMEYANNSSLLRLYPENPSLKIFIEQLASKNIEISEES</sequence>
<evidence type="ECO:0000313" key="1">
    <source>
        <dbReference type="EMBL" id="MBD2189730.1"/>
    </source>
</evidence>
<protein>
    <submittedName>
        <fullName evidence="1">Phage tail protein</fullName>
    </submittedName>
</protein>
<proteinExistence type="predicted"/>
<dbReference type="EMBL" id="JACJQB010000049">
    <property type="protein sequence ID" value="MBD2189730.1"/>
    <property type="molecule type" value="Genomic_DNA"/>
</dbReference>
<reference evidence="1 2" key="1">
    <citation type="journal article" date="2020" name="ISME J.">
        <title>Comparative genomics reveals insights into cyanobacterial evolution and habitat adaptation.</title>
        <authorList>
            <person name="Chen M.Y."/>
            <person name="Teng W.K."/>
            <person name="Zhao L."/>
            <person name="Hu C.X."/>
            <person name="Zhou Y.K."/>
            <person name="Han B.P."/>
            <person name="Song L.R."/>
            <person name="Shu W.S."/>
        </authorList>
    </citation>
    <scope>NUCLEOTIDE SEQUENCE [LARGE SCALE GENOMIC DNA]</scope>
    <source>
        <strain evidence="1 2">FACHB-723</strain>
    </source>
</reference>
<accession>A0ABR8A0U4</accession>